<dbReference type="Proteomes" id="UP000050761">
    <property type="component" value="Unassembled WGS sequence"/>
</dbReference>
<organism evidence="1 2">
    <name type="scientific">Heligmosomoides polygyrus</name>
    <name type="common">Parasitic roundworm</name>
    <dbReference type="NCBI Taxonomy" id="6339"/>
    <lineage>
        <taxon>Eukaryota</taxon>
        <taxon>Metazoa</taxon>
        <taxon>Ecdysozoa</taxon>
        <taxon>Nematoda</taxon>
        <taxon>Chromadorea</taxon>
        <taxon>Rhabditida</taxon>
        <taxon>Rhabditina</taxon>
        <taxon>Rhabditomorpha</taxon>
        <taxon>Strongyloidea</taxon>
        <taxon>Heligmosomidae</taxon>
        <taxon>Heligmosomoides</taxon>
    </lineage>
</organism>
<dbReference type="PANTHER" id="PTHR21581">
    <property type="entry name" value="D-ALANYL-D-ALANINE CARBOXYPEPTIDASE"/>
    <property type="match status" value="1"/>
</dbReference>
<dbReference type="PANTHER" id="PTHR21581:SF6">
    <property type="entry name" value="TRAFFICKING PROTEIN PARTICLE COMPLEX SUBUNIT 12"/>
    <property type="match status" value="1"/>
</dbReference>
<evidence type="ECO:0000313" key="1">
    <source>
        <dbReference type="Proteomes" id="UP000050761"/>
    </source>
</evidence>
<proteinExistence type="predicted"/>
<reference evidence="2" key="1">
    <citation type="submission" date="2019-09" db="UniProtKB">
        <authorList>
            <consortium name="WormBaseParasite"/>
        </authorList>
    </citation>
    <scope>IDENTIFICATION</scope>
</reference>
<keyword evidence="1" id="KW-1185">Reference proteome</keyword>
<sequence>LYEERRRGVCYTMPGLKSEKRRAEHTRFKDAYCGLHSFDINSSSCHLEVAVNATTVLLSQMGQGEGKAGKPSTITPLHAEIWGIRFQLLMALKLYSQLVEELQPFGELDAPDLCYQYYSESNEKTGSLIPFSMRLIHAEVLRFTPFPWKAVERVKRLELDVNKVREDTISAWHQRLTVVQKMYARVLFFLGVYIRCYVEVSPCIQTALLEAMFRMALSVGDEKAANKMLECVSKSTSTQPCLLK</sequence>
<dbReference type="GO" id="GO:0030008">
    <property type="term" value="C:TRAPP complex"/>
    <property type="evidence" value="ECO:0007669"/>
    <property type="project" value="TreeGrafter"/>
</dbReference>
<accession>A0A183FNJ5</accession>
<dbReference type="WBParaSite" id="HPBE_0000907601-mRNA-1">
    <property type="protein sequence ID" value="HPBE_0000907601-mRNA-1"/>
    <property type="gene ID" value="HPBE_0000907601"/>
</dbReference>
<name>A0A183FNJ5_HELPZ</name>
<dbReference type="GO" id="GO:0005794">
    <property type="term" value="C:Golgi apparatus"/>
    <property type="evidence" value="ECO:0007669"/>
    <property type="project" value="TreeGrafter"/>
</dbReference>
<protein>
    <submittedName>
        <fullName evidence="2">FAT domain-containing protein</fullName>
    </submittedName>
</protein>
<evidence type="ECO:0000313" key="2">
    <source>
        <dbReference type="WBParaSite" id="HPBE_0000907601-mRNA-1"/>
    </source>
</evidence>
<dbReference type="AlphaFoldDB" id="A0A183FNJ5"/>